<feature type="transmembrane region" description="Helical" evidence="1">
    <location>
        <begin position="41"/>
        <end position="60"/>
    </location>
</feature>
<comment type="caution">
    <text evidence="2">The sequence shown here is derived from an EMBL/GenBank/DDBJ whole genome shotgun (WGS) entry which is preliminary data.</text>
</comment>
<keyword evidence="1" id="KW-0812">Transmembrane</keyword>
<accession>A0A9K3GTX3</accession>
<evidence type="ECO:0000256" key="1">
    <source>
        <dbReference type="SAM" id="Phobius"/>
    </source>
</evidence>
<evidence type="ECO:0000313" key="3">
    <source>
        <dbReference type="EMBL" id="KAF5786003.1"/>
    </source>
</evidence>
<dbReference type="EMBL" id="MNCJ02000332">
    <property type="protein sequence ID" value="KAF5755607.1"/>
    <property type="molecule type" value="Genomic_DNA"/>
</dbReference>
<dbReference type="Proteomes" id="UP000215914">
    <property type="component" value="Unassembled WGS sequence"/>
</dbReference>
<reference evidence="2" key="2">
    <citation type="submission" date="2020-06" db="EMBL/GenBank/DDBJ databases">
        <title>Helianthus annuus Genome sequencing and assembly Release 2.</title>
        <authorList>
            <person name="Gouzy J."/>
            <person name="Langlade N."/>
            <person name="Munos S."/>
        </authorList>
    </citation>
    <scope>NUCLEOTIDE SEQUENCE</scope>
    <source>
        <tissue evidence="2">Leaves</tissue>
    </source>
</reference>
<protein>
    <submittedName>
        <fullName evidence="2">Uncharacterized protein</fullName>
    </submittedName>
</protein>
<evidence type="ECO:0000313" key="2">
    <source>
        <dbReference type="EMBL" id="KAF5755607.1"/>
    </source>
</evidence>
<name>A0A9K3GTX3_HELAN</name>
<dbReference type="Gramene" id="mRNA:HanXRQr2_Chr10g0435491">
    <property type="protein sequence ID" value="mRNA:HanXRQr2_Chr10g0435491"/>
    <property type="gene ID" value="HanXRQr2_Chr10g0435491"/>
</dbReference>
<evidence type="ECO:0000313" key="4">
    <source>
        <dbReference type="Proteomes" id="UP000215914"/>
    </source>
</evidence>
<keyword evidence="4" id="KW-1185">Reference proteome</keyword>
<reference evidence="2" key="1">
    <citation type="journal article" date="2017" name="Nature">
        <title>The sunflower genome provides insights into oil metabolism, flowering and Asterid evolution.</title>
        <authorList>
            <person name="Badouin H."/>
            <person name="Gouzy J."/>
            <person name="Grassa C.J."/>
            <person name="Murat F."/>
            <person name="Staton S.E."/>
            <person name="Cottret L."/>
            <person name="Lelandais-Briere C."/>
            <person name="Owens G.L."/>
            <person name="Carrere S."/>
            <person name="Mayjonade B."/>
            <person name="Legrand L."/>
            <person name="Gill N."/>
            <person name="Kane N.C."/>
            <person name="Bowers J.E."/>
            <person name="Hubner S."/>
            <person name="Bellec A."/>
            <person name="Berard A."/>
            <person name="Berges H."/>
            <person name="Blanchet N."/>
            <person name="Boniface M.C."/>
            <person name="Brunel D."/>
            <person name="Catrice O."/>
            <person name="Chaidir N."/>
            <person name="Claudel C."/>
            <person name="Donnadieu C."/>
            <person name="Faraut T."/>
            <person name="Fievet G."/>
            <person name="Helmstetter N."/>
            <person name="King M."/>
            <person name="Knapp S.J."/>
            <person name="Lai Z."/>
            <person name="Le Paslier M.C."/>
            <person name="Lippi Y."/>
            <person name="Lorenzon L."/>
            <person name="Mandel J.R."/>
            <person name="Marage G."/>
            <person name="Marchand G."/>
            <person name="Marquand E."/>
            <person name="Bret-Mestries E."/>
            <person name="Morien E."/>
            <person name="Nambeesan S."/>
            <person name="Nguyen T."/>
            <person name="Pegot-Espagnet P."/>
            <person name="Pouilly N."/>
            <person name="Raftis F."/>
            <person name="Sallet E."/>
            <person name="Schiex T."/>
            <person name="Thomas J."/>
            <person name="Vandecasteele C."/>
            <person name="Vares D."/>
            <person name="Vear F."/>
            <person name="Vautrin S."/>
            <person name="Crespi M."/>
            <person name="Mangin B."/>
            <person name="Burke J.M."/>
            <person name="Salse J."/>
            <person name="Munos S."/>
            <person name="Vincourt P."/>
            <person name="Rieseberg L.H."/>
            <person name="Langlade N.B."/>
        </authorList>
    </citation>
    <scope>NUCLEOTIDE SEQUENCE</scope>
    <source>
        <tissue evidence="2">Leaves</tissue>
    </source>
</reference>
<sequence length="226" mass="23670">MNALIRVSAVCCVMILLTFLINLTSEQQHLKLLHTCLTHDWYVTGGKLSGMVMVVIWECSRLHLMTKRRRRTSVLLSCKTGMAMGTNGPGTMNMMEKCGSVQGLHNLHGSFNVAGTLGSQNPTTANVPSSGLQQQSGNLSAGRFTSNNMPAALSQIAHGNSLSHSGLNSRGSLIVVGTPGFSSGANAFSGSIPGVLPTTAPISNRNSIPGVGVPPVIGNRSSRITS</sequence>
<proteinExistence type="predicted"/>
<dbReference type="EMBL" id="MNCJ02000325">
    <property type="protein sequence ID" value="KAF5786003.1"/>
    <property type="molecule type" value="Genomic_DNA"/>
</dbReference>
<keyword evidence="1" id="KW-1133">Transmembrane helix</keyword>
<dbReference type="AlphaFoldDB" id="A0A9K3GTX3"/>
<gene>
    <name evidence="3" type="ORF">HanXRQr2_Chr10g0435491</name>
    <name evidence="2" type="ORF">HanXRQr2_Chr17g0804711</name>
</gene>
<keyword evidence="1" id="KW-0472">Membrane</keyword>
<organism evidence="2 4">
    <name type="scientific">Helianthus annuus</name>
    <name type="common">Common sunflower</name>
    <dbReference type="NCBI Taxonomy" id="4232"/>
    <lineage>
        <taxon>Eukaryota</taxon>
        <taxon>Viridiplantae</taxon>
        <taxon>Streptophyta</taxon>
        <taxon>Embryophyta</taxon>
        <taxon>Tracheophyta</taxon>
        <taxon>Spermatophyta</taxon>
        <taxon>Magnoliopsida</taxon>
        <taxon>eudicotyledons</taxon>
        <taxon>Gunneridae</taxon>
        <taxon>Pentapetalae</taxon>
        <taxon>asterids</taxon>
        <taxon>campanulids</taxon>
        <taxon>Asterales</taxon>
        <taxon>Asteraceae</taxon>
        <taxon>Asteroideae</taxon>
        <taxon>Heliantheae alliance</taxon>
        <taxon>Heliantheae</taxon>
        <taxon>Helianthus</taxon>
    </lineage>
</organism>
<dbReference type="Gramene" id="mRNA:HanXRQr2_Chr17g0804711">
    <property type="protein sequence ID" value="mRNA:HanXRQr2_Chr17g0804711"/>
    <property type="gene ID" value="HanXRQr2_Chr17g0804711"/>
</dbReference>